<dbReference type="AlphaFoldDB" id="A0A0F9VG36"/>
<gene>
    <name evidence="2" type="ORF">LCGC14_0409900</name>
</gene>
<name>A0A0F9VG36_9ZZZZ</name>
<evidence type="ECO:0000256" key="1">
    <source>
        <dbReference type="SAM" id="MobiDB-lite"/>
    </source>
</evidence>
<dbReference type="EMBL" id="LAZR01000361">
    <property type="protein sequence ID" value="KKN72486.1"/>
    <property type="molecule type" value="Genomic_DNA"/>
</dbReference>
<reference evidence="2" key="1">
    <citation type="journal article" date="2015" name="Nature">
        <title>Complex archaea that bridge the gap between prokaryotes and eukaryotes.</title>
        <authorList>
            <person name="Spang A."/>
            <person name="Saw J.H."/>
            <person name="Jorgensen S.L."/>
            <person name="Zaremba-Niedzwiedzka K."/>
            <person name="Martijn J."/>
            <person name="Lind A.E."/>
            <person name="van Eijk R."/>
            <person name="Schleper C."/>
            <person name="Guy L."/>
            <person name="Ettema T.J."/>
        </authorList>
    </citation>
    <scope>NUCLEOTIDE SEQUENCE</scope>
</reference>
<proteinExistence type="predicted"/>
<sequence>MPRYDYKCSEEHMFEAVGSYEDDTIPCQAVCGIPDFEGDDYPVTLHCCGLPAKRVPVYRDQYVSFKGDGFTKTVYVPNPPDPKSTAGLKTDEAVEVWDDIAKESHEYNKNTRPYLYEEGRKEVKEAGLDVNRAAEDRAKGKRPSEDTKKKTRNARGRRAARQKG</sequence>
<protein>
    <submittedName>
        <fullName evidence="2">Uncharacterized protein</fullName>
    </submittedName>
</protein>
<organism evidence="2">
    <name type="scientific">marine sediment metagenome</name>
    <dbReference type="NCBI Taxonomy" id="412755"/>
    <lineage>
        <taxon>unclassified sequences</taxon>
        <taxon>metagenomes</taxon>
        <taxon>ecological metagenomes</taxon>
    </lineage>
</organism>
<feature type="compositionally biased region" description="Basic and acidic residues" evidence="1">
    <location>
        <begin position="126"/>
        <end position="148"/>
    </location>
</feature>
<feature type="compositionally biased region" description="Basic residues" evidence="1">
    <location>
        <begin position="149"/>
        <end position="164"/>
    </location>
</feature>
<comment type="caution">
    <text evidence="2">The sequence shown here is derived from an EMBL/GenBank/DDBJ whole genome shotgun (WGS) entry which is preliminary data.</text>
</comment>
<feature type="region of interest" description="Disordered" evidence="1">
    <location>
        <begin position="126"/>
        <end position="164"/>
    </location>
</feature>
<accession>A0A0F9VG36</accession>
<evidence type="ECO:0000313" key="2">
    <source>
        <dbReference type="EMBL" id="KKN72486.1"/>
    </source>
</evidence>